<evidence type="ECO:0000256" key="1">
    <source>
        <dbReference type="ARBA" id="ARBA00023015"/>
    </source>
</evidence>
<dbReference type="Pfam" id="PF00356">
    <property type="entry name" value="LacI"/>
    <property type="match status" value="1"/>
</dbReference>
<dbReference type="Proteomes" id="UP001141183">
    <property type="component" value="Unassembled WGS sequence"/>
</dbReference>
<dbReference type="PROSITE" id="PS50932">
    <property type="entry name" value="HTH_LACI_2"/>
    <property type="match status" value="1"/>
</dbReference>
<dbReference type="RefSeq" id="WP_008677598.1">
    <property type="nucleotide sequence ID" value="NZ_CABKOG010000003.1"/>
</dbReference>
<evidence type="ECO:0000256" key="2">
    <source>
        <dbReference type="ARBA" id="ARBA00023125"/>
    </source>
</evidence>
<sequence>MSKVTIQDIANMCQVSKSSVSRYLNGGYVSKENRAKIKEAIEKTGFEENFFAKRLKTKKSNLIGVIIPRIDSSTVGKVLNGVNSVIEKEGYTTIMLISNLSTQKELEHINSLYQQGVDGIIVDTLGITKQHVELINKIDIPVICLCPKNDYINYMSIDDYEAGRIMGDYFYKLNHRKIVFLGVSEQDKAVGVLRRKGFYDVFKESGEDYKIDFVETDFTFDKAYRKGEEVLSYNPTAVICATDNICLGLMLYLNEKNISIPNDVSIAGFGGYDVGAVIYPPLTTIEFNHGLLGAKSAEALLKLIDGKEMEKNEIIPLSLIERKSVKKI</sequence>
<dbReference type="Gene3D" id="3.40.50.2300">
    <property type="match status" value="2"/>
</dbReference>
<evidence type="ECO:0000256" key="3">
    <source>
        <dbReference type="ARBA" id="ARBA00023163"/>
    </source>
</evidence>
<dbReference type="SMART" id="SM00354">
    <property type="entry name" value="HTH_LACI"/>
    <property type="match status" value="1"/>
</dbReference>
<evidence type="ECO:0000313" key="6">
    <source>
        <dbReference type="Proteomes" id="UP001141183"/>
    </source>
</evidence>
<dbReference type="EMBL" id="JAMRYU010000005">
    <property type="protein sequence ID" value="MDC4239805.1"/>
    <property type="molecule type" value="Genomic_DNA"/>
</dbReference>
<dbReference type="PANTHER" id="PTHR30146">
    <property type="entry name" value="LACI-RELATED TRANSCRIPTIONAL REPRESSOR"/>
    <property type="match status" value="1"/>
</dbReference>
<proteinExistence type="predicted"/>
<dbReference type="Pfam" id="PF13377">
    <property type="entry name" value="Peripla_BP_3"/>
    <property type="match status" value="1"/>
</dbReference>
<dbReference type="Gene3D" id="1.10.260.40">
    <property type="entry name" value="lambda repressor-like DNA-binding domains"/>
    <property type="match status" value="1"/>
</dbReference>
<keyword evidence="1" id="KW-0805">Transcription regulation</keyword>
<dbReference type="InterPro" id="IPR028082">
    <property type="entry name" value="Peripla_BP_I"/>
</dbReference>
<reference evidence="5" key="1">
    <citation type="submission" date="2022-05" db="EMBL/GenBank/DDBJ databases">
        <title>Draft genome sequence of Clostridium tertium strain CP3 isolated from Peru.</title>
        <authorList>
            <person name="Hurtado R."/>
            <person name="Lima L."/>
            <person name="Sousa T."/>
            <person name="Jaiswal A.K."/>
            <person name="Tiwari S."/>
            <person name="Maturrano L."/>
            <person name="Brenig B."/>
            <person name="Azevedo V."/>
        </authorList>
    </citation>
    <scope>NUCLEOTIDE SEQUENCE</scope>
    <source>
        <strain evidence="5">CP3</strain>
    </source>
</reference>
<dbReference type="CDD" id="cd01392">
    <property type="entry name" value="HTH_LacI"/>
    <property type="match status" value="1"/>
</dbReference>
<accession>A0A9X3XI55</accession>
<keyword evidence="3" id="KW-0804">Transcription</keyword>
<keyword evidence="6" id="KW-1185">Reference proteome</keyword>
<dbReference type="InterPro" id="IPR046335">
    <property type="entry name" value="LacI/GalR-like_sensor"/>
</dbReference>
<dbReference type="SUPFAM" id="SSF53822">
    <property type="entry name" value="Periplasmic binding protein-like I"/>
    <property type="match status" value="1"/>
</dbReference>
<dbReference type="SUPFAM" id="SSF47413">
    <property type="entry name" value="lambda repressor-like DNA-binding domains"/>
    <property type="match status" value="1"/>
</dbReference>
<dbReference type="GO" id="GO:0003700">
    <property type="term" value="F:DNA-binding transcription factor activity"/>
    <property type="evidence" value="ECO:0007669"/>
    <property type="project" value="TreeGrafter"/>
</dbReference>
<dbReference type="AlphaFoldDB" id="A0A9X3XI55"/>
<dbReference type="InterPro" id="IPR010982">
    <property type="entry name" value="Lambda_DNA-bd_dom_sf"/>
</dbReference>
<feature type="domain" description="HTH lacI-type" evidence="4">
    <location>
        <begin position="4"/>
        <end position="57"/>
    </location>
</feature>
<dbReference type="PANTHER" id="PTHR30146:SF154">
    <property type="entry name" value="TRANSCRIPTION REGULATOR, MEMBER OF GALR FAMILY"/>
    <property type="match status" value="1"/>
</dbReference>
<protein>
    <submittedName>
        <fullName evidence="5">LacI family DNA-binding transcriptional regulator</fullName>
    </submittedName>
</protein>
<comment type="caution">
    <text evidence="5">The sequence shown here is derived from an EMBL/GenBank/DDBJ whole genome shotgun (WGS) entry which is preliminary data.</text>
</comment>
<name>A0A9X3XI55_9CLOT</name>
<organism evidence="5 6">
    <name type="scientific">Clostridium tertium</name>
    <dbReference type="NCBI Taxonomy" id="1559"/>
    <lineage>
        <taxon>Bacteria</taxon>
        <taxon>Bacillati</taxon>
        <taxon>Bacillota</taxon>
        <taxon>Clostridia</taxon>
        <taxon>Eubacteriales</taxon>
        <taxon>Clostridiaceae</taxon>
        <taxon>Clostridium</taxon>
    </lineage>
</organism>
<evidence type="ECO:0000259" key="4">
    <source>
        <dbReference type="PROSITE" id="PS50932"/>
    </source>
</evidence>
<gene>
    <name evidence="5" type="ORF">NE398_06460</name>
</gene>
<keyword evidence="2 5" id="KW-0238">DNA-binding</keyword>
<dbReference type="CDD" id="cd01542">
    <property type="entry name" value="PBP1_TreR-like"/>
    <property type="match status" value="1"/>
</dbReference>
<dbReference type="InterPro" id="IPR000843">
    <property type="entry name" value="HTH_LacI"/>
</dbReference>
<evidence type="ECO:0000313" key="5">
    <source>
        <dbReference type="EMBL" id="MDC4239805.1"/>
    </source>
</evidence>
<dbReference type="GO" id="GO:0000976">
    <property type="term" value="F:transcription cis-regulatory region binding"/>
    <property type="evidence" value="ECO:0007669"/>
    <property type="project" value="TreeGrafter"/>
</dbReference>